<evidence type="ECO:0000313" key="3">
    <source>
        <dbReference type="Proteomes" id="UP000744980"/>
    </source>
</evidence>
<comment type="caution">
    <text evidence="2">The sequence shown here is derived from an EMBL/GenBank/DDBJ whole genome shotgun (WGS) entry which is preliminary data.</text>
</comment>
<proteinExistence type="predicted"/>
<accession>A0AAW4FWM4</accession>
<reference evidence="2 3" key="1">
    <citation type="submission" date="2020-01" db="EMBL/GenBank/DDBJ databases">
        <title>Draft genome assembly of Ensifer adhaerens T173.</title>
        <authorList>
            <person name="Craig J.E."/>
            <person name="Stinchcombe J.R."/>
        </authorList>
    </citation>
    <scope>NUCLEOTIDE SEQUENCE [LARGE SCALE GENOMIC DNA]</scope>
    <source>
        <strain evidence="2 3">T173</strain>
    </source>
</reference>
<organism evidence="2 3">
    <name type="scientific">Ensifer canadensis</name>
    <dbReference type="NCBI Taxonomy" id="555315"/>
    <lineage>
        <taxon>Bacteria</taxon>
        <taxon>Pseudomonadati</taxon>
        <taxon>Pseudomonadota</taxon>
        <taxon>Alphaproteobacteria</taxon>
        <taxon>Hyphomicrobiales</taxon>
        <taxon>Rhizobiaceae</taxon>
        <taxon>Sinorhizobium/Ensifer group</taxon>
        <taxon>Ensifer</taxon>
    </lineage>
</organism>
<dbReference type="EMBL" id="WXFA01000055">
    <property type="protein sequence ID" value="MBM3095756.1"/>
    <property type="molecule type" value="Genomic_DNA"/>
</dbReference>
<protein>
    <submittedName>
        <fullName evidence="2">Uncharacterized protein</fullName>
    </submittedName>
</protein>
<name>A0AAW4FWM4_9HYPH</name>
<feature type="region of interest" description="Disordered" evidence="1">
    <location>
        <begin position="1"/>
        <end position="21"/>
    </location>
</feature>
<evidence type="ECO:0000313" key="2">
    <source>
        <dbReference type="EMBL" id="MBM3095756.1"/>
    </source>
</evidence>
<gene>
    <name evidence="2" type="ORF">GFB56_34185</name>
</gene>
<dbReference type="Proteomes" id="UP000744980">
    <property type="component" value="Unassembled WGS sequence"/>
</dbReference>
<dbReference type="AlphaFoldDB" id="A0AAW4FWM4"/>
<evidence type="ECO:0000256" key="1">
    <source>
        <dbReference type="SAM" id="MobiDB-lite"/>
    </source>
</evidence>
<sequence>MNWQASNGYGKRSLSRPPSDDTIDRRAAFAARSLPVQQTEVAIGCAVFNRKLAGRTPEIRPQGSHSIVCHFKDAHPLKSGSLHQTWAAGFASRSVCIENVEGLVCILTIEASHSPRIDLRRLAAKDVVDRPGSVHFNTSAELIAAVNLVWRVALVLPAYNRACMLSVGHRRSPVLRIAVIPLGYTQRYLQACGCE</sequence>
<keyword evidence="3" id="KW-1185">Reference proteome</keyword>